<dbReference type="Gene3D" id="1.10.260.40">
    <property type="entry name" value="lambda repressor-like DNA-binding domains"/>
    <property type="match status" value="1"/>
</dbReference>
<evidence type="ECO:0000259" key="2">
    <source>
        <dbReference type="PROSITE" id="PS50943"/>
    </source>
</evidence>
<dbReference type="InterPro" id="IPR001387">
    <property type="entry name" value="Cro/C1-type_HTH"/>
</dbReference>
<dbReference type="PROSITE" id="PS50943">
    <property type="entry name" value="HTH_CROC1"/>
    <property type="match status" value="1"/>
</dbReference>
<gene>
    <name evidence="3" type="ORF">CRP01_15520</name>
</gene>
<dbReference type="Pfam" id="PF01381">
    <property type="entry name" value="HTH_3"/>
    <property type="match status" value="1"/>
</dbReference>
<dbReference type="RefSeq" id="WP_099150982.1">
    <property type="nucleotide sequence ID" value="NZ_PDUD01000021.1"/>
</dbReference>
<keyword evidence="1" id="KW-0175">Coiled coil</keyword>
<proteinExistence type="predicted"/>
<organism evidence="3 4">
    <name type="scientific">Flavilitoribacter nigricans (strain ATCC 23147 / DSM 23189 / NBRC 102662 / NCIMB 1420 / SS-2)</name>
    <name type="common">Lewinella nigricans</name>
    <dbReference type="NCBI Taxonomy" id="1122177"/>
    <lineage>
        <taxon>Bacteria</taxon>
        <taxon>Pseudomonadati</taxon>
        <taxon>Bacteroidota</taxon>
        <taxon>Saprospiria</taxon>
        <taxon>Saprospirales</taxon>
        <taxon>Lewinellaceae</taxon>
        <taxon>Flavilitoribacter</taxon>
    </lineage>
</organism>
<protein>
    <recommendedName>
        <fullName evidence="2">HTH cro/C1-type domain-containing protein</fullName>
    </recommendedName>
</protein>
<dbReference type="AlphaFoldDB" id="A0A2D0NA93"/>
<reference evidence="3 4" key="1">
    <citation type="submission" date="2017-10" db="EMBL/GenBank/DDBJ databases">
        <title>The draft genome sequence of Lewinella nigricans NBRC 102662.</title>
        <authorList>
            <person name="Wang K."/>
        </authorList>
    </citation>
    <scope>NUCLEOTIDE SEQUENCE [LARGE SCALE GENOMIC DNA]</scope>
    <source>
        <strain evidence="3 4">NBRC 102662</strain>
    </source>
</reference>
<evidence type="ECO:0000313" key="3">
    <source>
        <dbReference type="EMBL" id="PHN05405.1"/>
    </source>
</evidence>
<accession>A0A2D0NA93</accession>
<evidence type="ECO:0000256" key="1">
    <source>
        <dbReference type="SAM" id="Coils"/>
    </source>
</evidence>
<dbReference type="SMART" id="SM00530">
    <property type="entry name" value="HTH_XRE"/>
    <property type="match status" value="1"/>
</dbReference>
<dbReference type="GO" id="GO:0003677">
    <property type="term" value="F:DNA binding"/>
    <property type="evidence" value="ECO:0007669"/>
    <property type="project" value="InterPro"/>
</dbReference>
<dbReference type="Proteomes" id="UP000223913">
    <property type="component" value="Unassembled WGS sequence"/>
</dbReference>
<dbReference type="CDD" id="cd00093">
    <property type="entry name" value="HTH_XRE"/>
    <property type="match status" value="1"/>
</dbReference>
<name>A0A2D0NA93_FLAN2</name>
<dbReference type="EMBL" id="PDUD01000021">
    <property type="protein sequence ID" value="PHN05405.1"/>
    <property type="molecule type" value="Genomic_DNA"/>
</dbReference>
<dbReference type="PANTHER" id="PTHR37038">
    <property type="entry name" value="TRANSCRIPTIONAL REGULATOR-RELATED"/>
    <property type="match status" value="1"/>
</dbReference>
<comment type="caution">
    <text evidence="3">The sequence shown here is derived from an EMBL/GenBank/DDBJ whole genome shotgun (WGS) entry which is preliminary data.</text>
</comment>
<feature type="domain" description="HTH cro/C1-type" evidence="2">
    <location>
        <begin position="8"/>
        <end position="65"/>
    </location>
</feature>
<dbReference type="SUPFAM" id="SSF47413">
    <property type="entry name" value="lambda repressor-like DNA-binding domains"/>
    <property type="match status" value="1"/>
</dbReference>
<evidence type="ECO:0000313" key="4">
    <source>
        <dbReference type="Proteomes" id="UP000223913"/>
    </source>
</evidence>
<dbReference type="OrthoDB" id="9800901at2"/>
<dbReference type="InterPro" id="IPR010982">
    <property type="entry name" value="Lambda_DNA-bd_dom_sf"/>
</dbReference>
<sequence>MIEIGKAIVRVRKTLGLSQKQLLERCDNKISQSFLSQIERGERNLNLENLEVIAKNGLRIPPHLLVFIAQGDLKDESDEFSVLLHDTFDFLKTIYFKALLAREKQNQLRKLEDDKIKIQEEISNMKNLKSEFEELLKNKVELSSHELLN</sequence>
<feature type="coiled-coil region" evidence="1">
    <location>
        <begin position="101"/>
        <end position="145"/>
    </location>
</feature>
<keyword evidence="4" id="KW-1185">Reference proteome</keyword>
<dbReference type="InterPro" id="IPR053163">
    <property type="entry name" value="HTH-type_regulator_Rgg"/>
</dbReference>